<comment type="caution">
    <text evidence="1">The sequence shown here is derived from an EMBL/GenBank/DDBJ whole genome shotgun (WGS) entry which is preliminary data.</text>
</comment>
<proteinExistence type="predicted"/>
<evidence type="ECO:0000313" key="1">
    <source>
        <dbReference type="EMBL" id="HIS76123.1"/>
    </source>
</evidence>
<organism evidence="1 2">
    <name type="scientific">Candidatus Merdivicinus excrementipullorum</name>
    <dbReference type="NCBI Taxonomy" id="2840867"/>
    <lineage>
        <taxon>Bacteria</taxon>
        <taxon>Bacillati</taxon>
        <taxon>Bacillota</taxon>
        <taxon>Clostridia</taxon>
        <taxon>Eubacteriales</taxon>
        <taxon>Oscillospiraceae</taxon>
        <taxon>Oscillospiraceae incertae sedis</taxon>
        <taxon>Candidatus Merdivicinus</taxon>
    </lineage>
</organism>
<dbReference type="InterPro" id="IPR015424">
    <property type="entry name" value="PyrdxlP-dep_Trfase"/>
</dbReference>
<reference evidence="1" key="2">
    <citation type="journal article" date="2021" name="PeerJ">
        <title>Extensive microbial diversity within the chicken gut microbiome revealed by metagenomics and culture.</title>
        <authorList>
            <person name="Gilroy R."/>
            <person name="Ravi A."/>
            <person name="Getino M."/>
            <person name="Pursley I."/>
            <person name="Horton D.L."/>
            <person name="Alikhan N.F."/>
            <person name="Baker D."/>
            <person name="Gharbi K."/>
            <person name="Hall N."/>
            <person name="Watson M."/>
            <person name="Adriaenssens E.M."/>
            <person name="Foster-Nyarko E."/>
            <person name="Jarju S."/>
            <person name="Secka A."/>
            <person name="Antonio M."/>
            <person name="Oren A."/>
            <person name="Chaudhuri R.R."/>
            <person name="La Ragione R."/>
            <person name="Hildebrand F."/>
            <person name="Pallen M.J."/>
        </authorList>
    </citation>
    <scope>NUCLEOTIDE SEQUENCE</scope>
    <source>
        <strain evidence="1">CHK199-13235</strain>
    </source>
</reference>
<dbReference type="InterPro" id="IPR015421">
    <property type="entry name" value="PyrdxlP-dep_Trfase_major"/>
</dbReference>
<dbReference type="Gene3D" id="3.40.640.10">
    <property type="entry name" value="Type I PLP-dependent aspartate aminotransferase-like (Major domain)"/>
    <property type="match status" value="1"/>
</dbReference>
<reference evidence="1" key="1">
    <citation type="submission" date="2020-10" db="EMBL/GenBank/DDBJ databases">
        <authorList>
            <person name="Gilroy R."/>
        </authorList>
    </citation>
    <scope>NUCLEOTIDE SEQUENCE</scope>
    <source>
        <strain evidence="1">CHK199-13235</strain>
    </source>
</reference>
<dbReference type="Proteomes" id="UP000824002">
    <property type="component" value="Unassembled WGS sequence"/>
</dbReference>
<sequence>MTDLTGLYSFSPRLLELAGQAEEKCREAFRRIEEIQAYNEAKVLKAFSDNRVSSAHLVGTTGYGYDDMGRDNLDKVFAQALGAEDALVRHQLVSGTHTLSTALFGVLRAGDTMVSVTGAPYDTMEEVIGIRGGNTGSLREFGVSYRQLELLPDGTPDYEAIEREAKTAKMVYIQRSRGYSLRPSLTVETIGKMAAAAKKGNPEVIVFVDNCYGEFVETKEPVEVGADLMAGSLIKNPGGGIAPTGGYIAGRHDLVELCGYRATCPGIGRESGCTQDQNRGLYLGFFHAPSAVANAVKTSCFACALFEELGYPTTPKCDDYRTDIIAAIELGSAENLCAFCRGIQAGSPVDSHVTPEPWAMPGYSDEVIMAAGTFTMGASLELSADGPLREPYSVWVQGGLTYNTGKLGILLAAQAMEDAKK</sequence>
<gene>
    <name evidence="1" type="ORF">IAB51_04840</name>
</gene>
<name>A0A9D1FLT1_9FIRM</name>
<dbReference type="InterPro" id="IPR009651">
    <property type="entry name" value="Met_g_lyase_put"/>
</dbReference>
<dbReference type="EMBL" id="DVJP01000032">
    <property type="protein sequence ID" value="HIS76123.1"/>
    <property type="molecule type" value="Genomic_DNA"/>
</dbReference>
<dbReference type="SUPFAM" id="SSF53383">
    <property type="entry name" value="PLP-dependent transferases"/>
    <property type="match status" value="1"/>
</dbReference>
<protein>
    <submittedName>
        <fullName evidence="1">Methionine gamma-lyase family protein</fullName>
    </submittedName>
</protein>
<accession>A0A9D1FLT1</accession>
<evidence type="ECO:0000313" key="2">
    <source>
        <dbReference type="Proteomes" id="UP000824002"/>
    </source>
</evidence>
<dbReference type="PANTHER" id="PTHR46658">
    <property type="entry name" value="CYS OR MET METABOLISM PYRIDOXAL-PHOSPHATE-DEPENDENT ENZYME"/>
    <property type="match status" value="1"/>
</dbReference>
<dbReference type="Pfam" id="PF06838">
    <property type="entry name" value="Met_gamma_lyase"/>
    <property type="match status" value="1"/>
</dbReference>
<dbReference type="AlphaFoldDB" id="A0A9D1FLT1"/>
<dbReference type="Gene3D" id="3.90.1150.60">
    <property type="entry name" value="Methioning gamme-lyase, C-terminal domain"/>
    <property type="match status" value="1"/>
</dbReference>
<dbReference type="PANTHER" id="PTHR46658:SF1">
    <property type="entry name" value="CYS OR MET METABOLISM PYRIDOXAL-PHOSPHATE-DEPENDENT ENZYME"/>
    <property type="match status" value="1"/>
</dbReference>